<comment type="caution">
    <text evidence="14">The sequence shown here is derived from an EMBL/GenBank/DDBJ whole genome shotgun (WGS) entry which is preliminary data.</text>
</comment>
<sequence>MILDLYLDLHVKETAVKIAILGAGALGCAIGAALTEGGNEVWLLNRSAAHVEAMRRDGLQVDDTNGSRRVKVHATTSAAEAGIVDLVVVLVKSFDTDAAMRGALELIGPETLVLSLQNGLGHEDVLADVVGRERVLAGKTYVGGVMRNPGHIESGVAGKATHIGELDGRITSRVNAIAETFNASGLDTTVSANIVGTMWDKLLVNVATGALTGTTGLTYGQLYDEPLLKAAALAAVAEATAVAEAAGVALSAVDPERAWTLAGEGLSSAFKTSMLQSLEKGSITEIDFINGAVVRWGQRHGVPTPVNATLVACIKGIERAMGDRQHSNILHGTRVSTKARTLVDKGDNPMNGSKAYLEHVAIWVKDIQWHIRFFEDVLGMTMREVDGTINEPRQYWTLGGLQFIHNPNHDAPEGRLGHLGIMCEDMEAALVAAQRYDVTEMPQGRNWLRLPDGLAVELIQAKPASCVARALDINPRAEG</sequence>
<comment type="similarity">
    <text evidence="3">Belongs to the ketopantoate reductase family.</text>
</comment>
<dbReference type="NCBIfam" id="TIGR00745">
    <property type="entry name" value="apbA_panE"/>
    <property type="match status" value="1"/>
</dbReference>
<dbReference type="InterPro" id="IPR013332">
    <property type="entry name" value="KPR_N"/>
</dbReference>
<evidence type="ECO:0000259" key="12">
    <source>
        <dbReference type="Pfam" id="PF02558"/>
    </source>
</evidence>
<feature type="domain" description="Ketopantoate reductase C-terminal" evidence="13">
    <location>
        <begin position="193"/>
        <end position="318"/>
    </location>
</feature>
<dbReference type="FunFam" id="3.40.50.720:FF:000307">
    <property type="entry name" value="2-dehydropantoate 2-reductase"/>
    <property type="match status" value="1"/>
</dbReference>
<comment type="function">
    <text evidence="1">Catalyzes the NADPH-dependent reduction of ketopantoate into pantoic acid.</text>
</comment>
<evidence type="ECO:0000256" key="6">
    <source>
        <dbReference type="ARBA" id="ARBA00022655"/>
    </source>
</evidence>
<keyword evidence="8" id="KW-0560">Oxidoreductase</keyword>
<evidence type="ECO:0000256" key="8">
    <source>
        <dbReference type="ARBA" id="ARBA00023002"/>
    </source>
</evidence>
<comment type="catalytic activity">
    <reaction evidence="10">
        <text>(R)-pantoate + NADP(+) = 2-dehydropantoate + NADPH + H(+)</text>
        <dbReference type="Rhea" id="RHEA:16233"/>
        <dbReference type="ChEBI" id="CHEBI:11561"/>
        <dbReference type="ChEBI" id="CHEBI:15378"/>
        <dbReference type="ChEBI" id="CHEBI:15980"/>
        <dbReference type="ChEBI" id="CHEBI:57783"/>
        <dbReference type="ChEBI" id="CHEBI:58349"/>
        <dbReference type="EC" id="1.1.1.169"/>
    </reaction>
</comment>
<dbReference type="InterPro" id="IPR004360">
    <property type="entry name" value="Glyas_Fos-R_dOase_dom"/>
</dbReference>
<comment type="pathway">
    <text evidence="2">Cofactor biosynthesis; (R)-pantothenate biosynthesis; (R)-pantoate from 3-methyl-2-oxobutanoate: step 2/2.</text>
</comment>
<dbReference type="EMBL" id="CAJNAS010000033">
    <property type="protein sequence ID" value="CAE6962631.1"/>
    <property type="molecule type" value="Genomic_DNA"/>
</dbReference>
<evidence type="ECO:0000256" key="1">
    <source>
        <dbReference type="ARBA" id="ARBA00002919"/>
    </source>
</evidence>
<dbReference type="InterPro" id="IPR036291">
    <property type="entry name" value="NAD(P)-bd_dom_sf"/>
</dbReference>
<keyword evidence="6" id="KW-0566">Pantothenate biosynthesis</keyword>
<dbReference type="GO" id="GO:0005737">
    <property type="term" value="C:cytoplasm"/>
    <property type="evidence" value="ECO:0007669"/>
    <property type="project" value="TreeGrafter"/>
</dbReference>
<dbReference type="GO" id="GO:0008677">
    <property type="term" value="F:2-dehydropantoate 2-reductase activity"/>
    <property type="evidence" value="ECO:0007669"/>
    <property type="project" value="UniProtKB-EC"/>
</dbReference>
<evidence type="ECO:0000256" key="9">
    <source>
        <dbReference type="ARBA" id="ARBA00032024"/>
    </source>
</evidence>
<dbReference type="GO" id="GO:0015940">
    <property type="term" value="P:pantothenate biosynthetic process"/>
    <property type="evidence" value="ECO:0007669"/>
    <property type="project" value="UniProtKB-KW"/>
</dbReference>
<accession>A0A9N8R4B9</accession>
<gene>
    <name evidence="14" type="ORF">R70211_07074</name>
</gene>
<evidence type="ECO:0000256" key="3">
    <source>
        <dbReference type="ARBA" id="ARBA00007870"/>
    </source>
</evidence>
<dbReference type="PANTHER" id="PTHR21708:SF26">
    <property type="entry name" value="2-DEHYDROPANTOATE 2-REDUCTASE"/>
    <property type="match status" value="1"/>
</dbReference>
<feature type="domain" description="Ketopantoate reductase N-terminal" evidence="12">
    <location>
        <begin position="18"/>
        <end position="167"/>
    </location>
</feature>
<dbReference type="InterPro" id="IPR029068">
    <property type="entry name" value="Glyas_Bleomycin-R_OHBP_Dase"/>
</dbReference>
<dbReference type="InterPro" id="IPR051402">
    <property type="entry name" value="KPR-Related"/>
</dbReference>
<dbReference type="Pfam" id="PF08546">
    <property type="entry name" value="ApbA_C"/>
    <property type="match status" value="1"/>
</dbReference>
<dbReference type="InterPro" id="IPR013328">
    <property type="entry name" value="6PGD_dom2"/>
</dbReference>
<dbReference type="PANTHER" id="PTHR21708">
    <property type="entry name" value="PROBABLE 2-DEHYDROPANTOATE 2-REDUCTASE"/>
    <property type="match status" value="1"/>
</dbReference>
<dbReference type="AlphaFoldDB" id="A0A9N8R4B9"/>
<name>A0A9N8R4B9_9BURK</name>
<evidence type="ECO:0000256" key="7">
    <source>
        <dbReference type="ARBA" id="ARBA00022857"/>
    </source>
</evidence>
<dbReference type="SUPFAM" id="SSF54593">
    <property type="entry name" value="Glyoxalase/Bleomycin resistance protein/Dihydroxybiphenyl dioxygenase"/>
    <property type="match status" value="1"/>
</dbReference>
<evidence type="ECO:0000256" key="5">
    <source>
        <dbReference type="ARBA" id="ARBA00019465"/>
    </source>
</evidence>
<evidence type="ECO:0000259" key="11">
    <source>
        <dbReference type="Pfam" id="PF00903"/>
    </source>
</evidence>
<evidence type="ECO:0000259" key="13">
    <source>
        <dbReference type="Pfam" id="PF08546"/>
    </source>
</evidence>
<dbReference type="SUPFAM" id="SSF51735">
    <property type="entry name" value="NAD(P)-binding Rossmann-fold domains"/>
    <property type="match status" value="1"/>
</dbReference>
<evidence type="ECO:0000256" key="4">
    <source>
        <dbReference type="ARBA" id="ARBA00013014"/>
    </source>
</evidence>
<keyword evidence="15" id="KW-1185">Reference proteome</keyword>
<evidence type="ECO:0000313" key="14">
    <source>
        <dbReference type="EMBL" id="CAE6962631.1"/>
    </source>
</evidence>
<dbReference type="CDD" id="cd06587">
    <property type="entry name" value="VOC"/>
    <property type="match status" value="1"/>
</dbReference>
<protein>
    <recommendedName>
        <fullName evidence="5">2-dehydropantoate 2-reductase</fullName>
        <ecNumber evidence="4">1.1.1.169</ecNumber>
    </recommendedName>
    <alternativeName>
        <fullName evidence="9">Ketopantoate reductase</fullName>
    </alternativeName>
</protein>
<proteinExistence type="inferred from homology"/>
<dbReference type="SUPFAM" id="SSF48179">
    <property type="entry name" value="6-phosphogluconate dehydrogenase C-terminal domain-like"/>
    <property type="match status" value="1"/>
</dbReference>
<dbReference type="Pfam" id="PF02558">
    <property type="entry name" value="ApbA"/>
    <property type="match status" value="1"/>
</dbReference>
<dbReference type="Pfam" id="PF00903">
    <property type="entry name" value="Glyoxalase"/>
    <property type="match status" value="1"/>
</dbReference>
<keyword evidence="7" id="KW-0521">NADP</keyword>
<dbReference type="Gene3D" id="1.10.1040.10">
    <property type="entry name" value="N-(1-d-carboxylethyl)-l-norvaline Dehydrogenase, domain 2"/>
    <property type="match status" value="1"/>
</dbReference>
<dbReference type="Gene3D" id="3.40.50.720">
    <property type="entry name" value="NAD(P)-binding Rossmann-like Domain"/>
    <property type="match status" value="1"/>
</dbReference>
<evidence type="ECO:0000256" key="2">
    <source>
        <dbReference type="ARBA" id="ARBA00004994"/>
    </source>
</evidence>
<dbReference type="InterPro" id="IPR003710">
    <property type="entry name" value="ApbA"/>
</dbReference>
<reference evidence="14" key="1">
    <citation type="submission" date="2021-02" db="EMBL/GenBank/DDBJ databases">
        <authorList>
            <person name="Vanwijnsberghe S."/>
        </authorList>
    </citation>
    <scope>NUCLEOTIDE SEQUENCE</scope>
    <source>
        <strain evidence="14">R-70211</strain>
    </source>
</reference>
<dbReference type="Proteomes" id="UP000675121">
    <property type="component" value="Unassembled WGS sequence"/>
</dbReference>
<dbReference type="InterPro" id="IPR013752">
    <property type="entry name" value="KPA_reductase"/>
</dbReference>
<dbReference type="Gene3D" id="3.10.180.10">
    <property type="entry name" value="2,3-Dihydroxybiphenyl 1,2-Dioxygenase, domain 1"/>
    <property type="match status" value="1"/>
</dbReference>
<evidence type="ECO:0000256" key="10">
    <source>
        <dbReference type="ARBA" id="ARBA00048793"/>
    </source>
</evidence>
<dbReference type="InterPro" id="IPR008927">
    <property type="entry name" value="6-PGluconate_DH-like_C_sf"/>
</dbReference>
<evidence type="ECO:0000313" key="15">
    <source>
        <dbReference type="Proteomes" id="UP000675121"/>
    </source>
</evidence>
<dbReference type="EC" id="1.1.1.169" evidence="4"/>
<feature type="domain" description="Glyoxalase/fosfomycin resistance/dioxygenase" evidence="11">
    <location>
        <begin position="357"/>
        <end position="433"/>
    </location>
</feature>
<organism evidence="14 15">
    <name type="scientific">Paraburkholderia domus</name>
    <dbReference type="NCBI Taxonomy" id="2793075"/>
    <lineage>
        <taxon>Bacteria</taxon>
        <taxon>Pseudomonadati</taxon>
        <taxon>Pseudomonadota</taxon>
        <taxon>Betaproteobacteria</taxon>
        <taxon>Burkholderiales</taxon>
        <taxon>Burkholderiaceae</taxon>
        <taxon>Paraburkholderia</taxon>
    </lineage>
</organism>